<evidence type="ECO:0008006" key="3">
    <source>
        <dbReference type="Google" id="ProtNLM"/>
    </source>
</evidence>
<dbReference type="EMBL" id="BAABHS010000007">
    <property type="protein sequence ID" value="GAA4960868.1"/>
    <property type="molecule type" value="Genomic_DNA"/>
</dbReference>
<protein>
    <recommendedName>
        <fullName evidence="3">Cell fate regulator YlbF, YheA/YmcA/DUF963 family (Controls sporulation, competence, biofilm development)</fullName>
    </recommendedName>
</protein>
<comment type="caution">
    <text evidence="1">The sequence shown here is derived from an EMBL/GenBank/DDBJ whole genome shotgun (WGS) entry which is preliminary data.</text>
</comment>
<name>A0ABP9H3A5_9ACTN</name>
<evidence type="ECO:0000313" key="1">
    <source>
        <dbReference type="EMBL" id="GAA4960868.1"/>
    </source>
</evidence>
<dbReference type="RefSeq" id="WP_345675495.1">
    <property type="nucleotide sequence ID" value="NZ_BAABHS010000007.1"/>
</dbReference>
<organism evidence="1 2">
    <name type="scientific">Yinghuangia aomiensis</name>
    <dbReference type="NCBI Taxonomy" id="676205"/>
    <lineage>
        <taxon>Bacteria</taxon>
        <taxon>Bacillati</taxon>
        <taxon>Actinomycetota</taxon>
        <taxon>Actinomycetes</taxon>
        <taxon>Kitasatosporales</taxon>
        <taxon>Streptomycetaceae</taxon>
        <taxon>Yinghuangia</taxon>
    </lineage>
</organism>
<accession>A0ABP9H3A5</accession>
<dbReference type="Proteomes" id="UP001500466">
    <property type="component" value="Unassembled WGS sequence"/>
</dbReference>
<reference evidence="2" key="1">
    <citation type="journal article" date="2019" name="Int. J. Syst. Evol. Microbiol.">
        <title>The Global Catalogue of Microorganisms (GCM) 10K type strain sequencing project: providing services to taxonomists for standard genome sequencing and annotation.</title>
        <authorList>
            <consortium name="The Broad Institute Genomics Platform"/>
            <consortium name="The Broad Institute Genome Sequencing Center for Infectious Disease"/>
            <person name="Wu L."/>
            <person name="Ma J."/>
        </authorList>
    </citation>
    <scope>NUCLEOTIDE SEQUENCE [LARGE SCALE GENOMIC DNA]</scope>
    <source>
        <strain evidence="2">JCM 17986</strain>
    </source>
</reference>
<evidence type="ECO:0000313" key="2">
    <source>
        <dbReference type="Proteomes" id="UP001500466"/>
    </source>
</evidence>
<proteinExistence type="predicted"/>
<sequence length="126" mass="13575">MERAPIAFDEEPLAGLIDAAATLRGFADELSADRTPEQAAEARALADRAYAAQLRAYAEHRAAQEAARPVVLLPEDEDLAALLRLVDEPLLSRLRLVSPDDAAEFGVGPLMRTYGIGCGGYFGCCW</sequence>
<gene>
    <name evidence="1" type="ORF">GCM10023205_25310</name>
</gene>
<keyword evidence="2" id="KW-1185">Reference proteome</keyword>